<dbReference type="InterPro" id="IPR008278">
    <property type="entry name" value="4-PPantetheinyl_Trfase_dom"/>
</dbReference>
<dbReference type="InterPro" id="IPR037143">
    <property type="entry name" value="4-PPantetheinyl_Trfase_dom_sf"/>
</dbReference>
<evidence type="ECO:0000313" key="5">
    <source>
        <dbReference type="Proteomes" id="UP000326687"/>
    </source>
</evidence>
<dbReference type="RefSeq" id="WP_150897560.1">
    <property type="nucleotide sequence ID" value="NZ_VXDD01000005.1"/>
</dbReference>
<dbReference type="Pfam" id="PF01648">
    <property type="entry name" value="ACPS"/>
    <property type="match status" value="1"/>
</dbReference>
<sequence length="236" mass="26935">MDLAIYVTPSSFSIPFSLNDEERAHSLSFRYELDRRRYVFAHNFKRHVLSLEYPDIFPSDWVITKSPECKPFLTAPISFNLSHSKEAVAMVAAVGQSELQIGIDVECYQKIEDLDELIQLICHPNELARVELKVDKHKSFYCLWTAKESLLKAVGSGLVDNLKELDCSECLVKESCSILWNNQEFGLQTYKFDWGVCSVAWNNAIKVDSLHLANQSKLELLSNTEINEGKSCFKSE</sequence>
<dbReference type="PANTHER" id="PTHR12215">
    <property type="entry name" value="PHOSPHOPANTETHEINE TRANSFERASE"/>
    <property type="match status" value="1"/>
</dbReference>
<comment type="similarity">
    <text evidence="1">Belongs to the P-Pant transferase superfamily. Gsp/Sfp/HetI/AcpT family.</text>
</comment>
<dbReference type="EMBL" id="VXDD01000005">
    <property type="protein sequence ID" value="KAB0300151.1"/>
    <property type="molecule type" value="Genomic_DNA"/>
</dbReference>
<dbReference type="GO" id="GO:0000287">
    <property type="term" value="F:magnesium ion binding"/>
    <property type="evidence" value="ECO:0007669"/>
    <property type="project" value="InterPro"/>
</dbReference>
<proteinExistence type="inferred from homology"/>
<evidence type="ECO:0000259" key="3">
    <source>
        <dbReference type="Pfam" id="PF01648"/>
    </source>
</evidence>
<accession>A0A5N3S2L5</accession>
<keyword evidence="2 4" id="KW-0808">Transferase</keyword>
<dbReference type="InterPro" id="IPR050559">
    <property type="entry name" value="P-Pant_transferase_sf"/>
</dbReference>
<dbReference type="SUPFAM" id="SSF56214">
    <property type="entry name" value="4'-phosphopantetheinyl transferase"/>
    <property type="match status" value="2"/>
</dbReference>
<dbReference type="Gene3D" id="3.90.470.20">
    <property type="entry name" value="4'-phosphopantetheinyl transferase domain"/>
    <property type="match status" value="2"/>
</dbReference>
<comment type="caution">
    <text evidence="4">The sequence shown here is derived from an EMBL/GenBank/DDBJ whole genome shotgun (WGS) entry which is preliminary data.</text>
</comment>
<evidence type="ECO:0000256" key="1">
    <source>
        <dbReference type="ARBA" id="ARBA00010990"/>
    </source>
</evidence>
<dbReference type="GO" id="GO:0005829">
    <property type="term" value="C:cytosol"/>
    <property type="evidence" value="ECO:0007669"/>
    <property type="project" value="TreeGrafter"/>
</dbReference>
<evidence type="ECO:0000256" key="2">
    <source>
        <dbReference type="ARBA" id="ARBA00022679"/>
    </source>
</evidence>
<evidence type="ECO:0000313" key="4">
    <source>
        <dbReference type="EMBL" id="KAB0300151.1"/>
    </source>
</evidence>
<organism evidence="4 5">
    <name type="scientific">Vibrio fortis</name>
    <dbReference type="NCBI Taxonomy" id="212667"/>
    <lineage>
        <taxon>Bacteria</taxon>
        <taxon>Pseudomonadati</taxon>
        <taxon>Pseudomonadota</taxon>
        <taxon>Gammaproteobacteria</taxon>
        <taxon>Vibrionales</taxon>
        <taxon>Vibrionaceae</taxon>
        <taxon>Vibrio</taxon>
    </lineage>
</organism>
<dbReference type="AlphaFoldDB" id="A0A5N3S2L5"/>
<dbReference type="Proteomes" id="UP000326687">
    <property type="component" value="Unassembled WGS sequence"/>
</dbReference>
<dbReference type="GO" id="GO:0008897">
    <property type="term" value="F:holo-[acyl-carrier-protein] synthase activity"/>
    <property type="evidence" value="ECO:0007669"/>
    <property type="project" value="InterPro"/>
</dbReference>
<gene>
    <name evidence="4" type="ORF">F2Z80_23905</name>
</gene>
<reference evidence="4 5" key="1">
    <citation type="submission" date="2019-09" db="EMBL/GenBank/DDBJ databases">
        <title>Vibrio Fortis S7-72.</title>
        <authorList>
            <person name="Das S.K."/>
        </authorList>
    </citation>
    <scope>NUCLEOTIDE SEQUENCE [LARGE SCALE GENOMIC DNA]</scope>
    <source>
        <strain evidence="4 5">S7-72</strain>
    </source>
</reference>
<feature type="domain" description="4'-phosphopantetheinyl transferase" evidence="3">
    <location>
        <begin position="100"/>
        <end position="170"/>
    </location>
</feature>
<dbReference type="PANTHER" id="PTHR12215:SF10">
    <property type="entry name" value="L-AMINOADIPATE-SEMIALDEHYDE DEHYDROGENASE-PHOSPHOPANTETHEINYL TRANSFERASE"/>
    <property type="match status" value="1"/>
</dbReference>
<name>A0A5N3S2L5_9VIBR</name>
<protein>
    <submittedName>
        <fullName evidence="4">4'-phosphopantetheinyl transferase superfamily protein</fullName>
    </submittedName>
</protein>
<dbReference type="GO" id="GO:0019878">
    <property type="term" value="P:lysine biosynthetic process via aminoadipic acid"/>
    <property type="evidence" value="ECO:0007669"/>
    <property type="project" value="TreeGrafter"/>
</dbReference>